<gene>
    <name evidence="2" type="ORF">EB241_19670</name>
</gene>
<evidence type="ECO:0000256" key="1">
    <source>
        <dbReference type="SAM" id="MobiDB-lite"/>
    </source>
</evidence>
<evidence type="ECO:0000313" key="3">
    <source>
        <dbReference type="Proteomes" id="UP000279457"/>
    </source>
</evidence>
<keyword evidence="3" id="KW-1185">Reference proteome</keyword>
<organism evidence="2 3">
    <name type="scientific">Erwinia psidii</name>
    <dbReference type="NCBI Taxonomy" id="69224"/>
    <lineage>
        <taxon>Bacteria</taxon>
        <taxon>Pseudomonadati</taxon>
        <taxon>Pseudomonadota</taxon>
        <taxon>Gammaproteobacteria</taxon>
        <taxon>Enterobacterales</taxon>
        <taxon>Erwiniaceae</taxon>
        <taxon>Erwinia</taxon>
    </lineage>
</organism>
<reference evidence="2 3" key="1">
    <citation type="submission" date="2018-10" db="EMBL/GenBank/DDBJ databases">
        <title>Draft genome sequence for the type isolate of Erwinia psidii, agent causal of bacterial blight in guava (Psidium guajava) and wilt and die-back of Eucalyptus spp.</title>
        <authorList>
            <person name="Hermenegildo P.S."/>
            <person name="Santos S.A."/>
            <person name="Guimaraes L.M.S."/>
            <person name="Vidigal P.M.P."/>
            <person name="Pereira I.C."/>
            <person name="Badel J.L."/>
            <person name="Alfenas-Zerbini P."/>
            <person name="Ferreira M.A.S.V."/>
            <person name="Alfenas A.C."/>
        </authorList>
    </citation>
    <scope>NUCLEOTIDE SEQUENCE [LARGE SCALE GENOMIC DNA]</scope>
    <source>
        <strain evidence="2 3">IBSBF 435</strain>
    </source>
</reference>
<dbReference type="Proteomes" id="UP000279457">
    <property type="component" value="Unassembled WGS sequence"/>
</dbReference>
<dbReference type="AlphaFoldDB" id="A0A3N6S692"/>
<dbReference type="EMBL" id="RHHM01000020">
    <property type="protein sequence ID" value="RQM36540.1"/>
    <property type="molecule type" value="Genomic_DNA"/>
</dbReference>
<name>A0A3N6S692_9GAMM</name>
<sequence>MSVAGADEICVRFQQYGFTTPSVVKSDPVAEADAAADSAAKAANADVAARKKRKAQSLLETGAGNSLLSGAGGKTSWGHNGRNRNAT</sequence>
<accession>A0A3N6S692</accession>
<evidence type="ECO:0000313" key="2">
    <source>
        <dbReference type="EMBL" id="RQM36540.1"/>
    </source>
</evidence>
<proteinExistence type="predicted"/>
<protein>
    <submittedName>
        <fullName evidence="2">Uncharacterized protein</fullName>
    </submittedName>
</protein>
<dbReference type="RefSeq" id="WP_124234689.1">
    <property type="nucleotide sequence ID" value="NZ_RHHM01000020.1"/>
</dbReference>
<feature type="region of interest" description="Disordered" evidence="1">
    <location>
        <begin position="59"/>
        <end position="87"/>
    </location>
</feature>
<comment type="caution">
    <text evidence="2">The sequence shown here is derived from an EMBL/GenBank/DDBJ whole genome shotgun (WGS) entry which is preliminary data.</text>
</comment>